<accession>A0L7K1</accession>
<dbReference type="SUPFAM" id="SSF53335">
    <property type="entry name" value="S-adenosyl-L-methionine-dependent methyltransferases"/>
    <property type="match status" value="1"/>
</dbReference>
<evidence type="ECO:0000256" key="2">
    <source>
        <dbReference type="ARBA" id="ARBA00022679"/>
    </source>
</evidence>
<dbReference type="Pfam" id="PF03602">
    <property type="entry name" value="Cons_hypoth95"/>
    <property type="match status" value="1"/>
</dbReference>
<evidence type="ECO:0000313" key="3">
    <source>
        <dbReference type="EMBL" id="ABK43944.1"/>
    </source>
</evidence>
<keyword evidence="1 3" id="KW-0489">Methyltransferase</keyword>
<proteinExistence type="predicted"/>
<name>A0L7K1_MAGMM</name>
<dbReference type="InterPro" id="IPR029063">
    <property type="entry name" value="SAM-dependent_MTases_sf"/>
</dbReference>
<sequence>MLKLTGGQWRGRALETPKDQQVRPTTVMAREALFNILQQEVVGCRWLELYAGSGIMALEALSRGAHSAVLMERAPAALALIQRNIDKVGAENQCYLLRGEADRASSFSILQKKLEKRFPEGWRADMIFMDPPYGKGLVSITLERLAQWEALQGHTPLIVAEHEPEAEIAWQGSPWHIVQQRRYGQSVLTFLGGPS</sequence>
<keyword evidence="4" id="KW-1185">Reference proteome</keyword>
<dbReference type="PANTHER" id="PTHR43542">
    <property type="entry name" value="METHYLTRANSFERASE"/>
    <property type="match status" value="1"/>
</dbReference>
<dbReference type="InterPro" id="IPR004398">
    <property type="entry name" value="RNA_MeTrfase_RsmD"/>
</dbReference>
<reference evidence="3 4" key="2">
    <citation type="journal article" date="2012" name="Int. J. Syst. Evol. Microbiol.">
        <title>Magnetococcus marinus gen. nov., sp. nov., a marine, magnetotactic bacterium that represents a novel lineage (Magnetococcaceae fam. nov.; Magnetococcales ord. nov.) at the base of the Alphaproteobacteria.</title>
        <authorList>
            <person name="Bazylinski D.A."/>
            <person name="Williams T.J."/>
            <person name="Lefevre C.T."/>
            <person name="Berg R.J."/>
            <person name="Zhang C.L."/>
            <person name="Bowser S.S."/>
            <person name="Dean A.J."/>
            <person name="Beveridge T.J."/>
        </authorList>
    </citation>
    <scope>NUCLEOTIDE SEQUENCE [LARGE SCALE GENOMIC DNA]</scope>
    <source>
        <strain evidence="4">ATCC BAA-1437 / JCM 17883 / MC-1</strain>
    </source>
</reference>
<gene>
    <name evidence="3" type="ordered locus">Mmc1_1433</name>
</gene>
<dbReference type="EMBL" id="CP000471">
    <property type="protein sequence ID" value="ABK43944.1"/>
    <property type="molecule type" value="Genomic_DNA"/>
</dbReference>
<dbReference type="STRING" id="156889.Mmc1_1433"/>
<dbReference type="RefSeq" id="WP_011713097.1">
    <property type="nucleotide sequence ID" value="NC_008576.1"/>
</dbReference>
<reference evidence="4" key="1">
    <citation type="journal article" date="2009" name="Appl. Environ. Microbiol.">
        <title>Complete genome sequence of the chemolithoautotrophic marine magnetotactic coccus strain MC-1.</title>
        <authorList>
            <person name="Schubbe S."/>
            <person name="Williams T.J."/>
            <person name="Xie G."/>
            <person name="Kiss H.E."/>
            <person name="Brettin T.S."/>
            <person name="Martinez D."/>
            <person name="Ross C.A."/>
            <person name="Schuler D."/>
            <person name="Cox B.L."/>
            <person name="Nealson K.H."/>
            <person name="Bazylinski D.A."/>
        </authorList>
    </citation>
    <scope>NUCLEOTIDE SEQUENCE [LARGE SCALE GENOMIC DNA]</scope>
    <source>
        <strain evidence="4">ATCC BAA-1437 / JCM 17883 / MC-1</strain>
    </source>
</reference>
<dbReference type="OrthoDB" id="9803017at2"/>
<dbReference type="CDD" id="cd02440">
    <property type="entry name" value="AdoMet_MTases"/>
    <property type="match status" value="1"/>
</dbReference>
<evidence type="ECO:0000256" key="1">
    <source>
        <dbReference type="ARBA" id="ARBA00022603"/>
    </source>
</evidence>
<dbReference type="KEGG" id="mgm:Mmc1_1433"/>
<dbReference type="PANTHER" id="PTHR43542:SF1">
    <property type="entry name" value="METHYLTRANSFERASE"/>
    <property type="match status" value="1"/>
</dbReference>
<dbReference type="NCBIfam" id="TIGR00095">
    <property type="entry name" value="16S rRNA (guanine(966)-N(2))-methyltransferase RsmD"/>
    <property type="match status" value="1"/>
</dbReference>
<dbReference type="GO" id="GO:0031167">
    <property type="term" value="P:rRNA methylation"/>
    <property type="evidence" value="ECO:0007669"/>
    <property type="project" value="InterPro"/>
</dbReference>
<dbReference type="Gene3D" id="3.40.50.150">
    <property type="entry name" value="Vaccinia Virus protein VP39"/>
    <property type="match status" value="1"/>
</dbReference>
<dbReference type="Proteomes" id="UP000002586">
    <property type="component" value="Chromosome"/>
</dbReference>
<dbReference type="PIRSF" id="PIRSF004553">
    <property type="entry name" value="CHP00095"/>
    <property type="match status" value="1"/>
</dbReference>
<evidence type="ECO:0000313" key="4">
    <source>
        <dbReference type="Proteomes" id="UP000002586"/>
    </source>
</evidence>
<dbReference type="HOGENOM" id="CLU_075826_0_2_5"/>
<dbReference type="GO" id="GO:0003676">
    <property type="term" value="F:nucleic acid binding"/>
    <property type="evidence" value="ECO:0007669"/>
    <property type="project" value="InterPro"/>
</dbReference>
<organism evidence="3 4">
    <name type="scientific">Magnetococcus marinus (strain ATCC BAA-1437 / JCM 17883 / MC-1)</name>
    <dbReference type="NCBI Taxonomy" id="156889"/>
    <lineage>
        <taxon>Bacteria</taxon>
        <taxon>Pseudomonadati</taxon>
        <taxon>Pseudomonadota</taxon>
        <taxon>Magnetococcia</taxon>
        <taxon>Magnetococcales</taxon>
        <taxon>Magnetococcaceae</taxon>
        <taxon>Magnetococcus</taxon>
    </lineage>
</organism>
<keyword evidence="2 3" id="KW-0808">Transferase</keyword>
<dbReference type="AlphaFoldDB" id="A0L7K1"/>
<dbReference type="eggNOG" id="COG0742">
    <property type="taxonomic scope" value="Bacteria"/>
</dbReference>
<dbReference type="PROSITE" id="PS00092">
    <property type="entry name" value="N6_MTASE"/>
    <property type="match status" value="1"/>
</dbReference>
<dbReference type="GO" id="GO:0008168">
    <property type="term" value="F:methyltransferase activity"/>
    <property type="evidence" value="ECO:0007669"/>
    <property type="project" value="UniProtKB-KW"/>
</dbReference>
<dbReference type="InterPro" id="IPR002052">
    <property type="entry name" value="DNA_methylase_N6_adenine_CS"/>
</dbReference>
<protein>
    <submittedName>
        <fullName evidence="3">Putative methyltransferase</fullName>
    </submittedName>
</protein>